<accession>A0A154IFW7</accession>
<keyword evidence="1" id="KW-0472">Membrane</keyword>
<gene>
    <name evidence="2" type="ORF">A4A59_23110</name>
</gene>
<protein>
    <submittedName>
        <fullName evidence="2">Uncharacterized protein</fullName>
    </submittedName>
</protein>
<organism evidence="2">
    <name type="scientific">Rhizobium leguminosarum</name>
    <dbReference type="NCBI Taxonomy" id="384"/>
    <lineage>
        <taxon>Bacteria</taxon>
        <taxon>Pseudomonadati</taxon>
        <taxon>Pseudomonadota</taxon>
        <taxon>Alphaproteobacteria</taxon>
        <taxon>Hyphomicrobiales</taxon>
        <taxon>Rhizobiaceae</taxon>
        <taxon>Rhizobium/Agrobacterium group</taxon>
        <taxon>Rhizobium</taxon>
    </lineage>
</organism>
<feature type="transmembrane region" description="Helical" evidence="1">
    <location>
        <begin position="20"/>
        <end position="48"/>
    </location>
</feature>
<dbReference type="RefSeq" id="WP_062943078.1">
    <property type="nucleotide sequence ID" value="NZ_CP171844.1"/>
</dbReference>
<dbReference type="AlphaFoldDB" id="A0A154IFW7"/>
<sequence length="264" mass="28434">MGADEPPPEEDRFSLAPTVAFVISVVTAPVWIFVVAPATVWVIVSAGYHVVHFTISILNGPPISPGRWLAASAIMVSGIVAEVWYLHTLIFGTSRWQIVKRVMACLIPVFLFLNVIMAPLNNGFIWLTGFIIPMAWVYFPPENPVSFGHAIGTALGLLCWPLLFAAGLAKGALASGYPAVEMTCSVIREAAASGLLDVSTAYNVAWEIVSIFYNVKLFEALGFQMFPPFYSLNWWGVTSLAAYVEVGAEVAGCYASGALTTIAP</sequence>
<comment type="caution">
    <text evidence="2">The sequence shown here is derived from an EMBL/GenBank/DDBJ whole genome shotgun (WGS) entry which is preliminary data.</text>
</comment>
<name>A0A154IFW7_RHILE</name>
<evidence type="ECO:0000313" key="2">
    <source>
        <dbReference type="EMBL" id="KZA99301.1"/>
    </source>
</evidence>
<feature type="transmembrane region" description="Helical" evidence="1">
    <location>
        <begin position="68"/>
        <end position="86"/>
    </location>
</feature>
<feature type="transmembrane region" description="Helical" evidence="1">
    <location>
        <begin position="147"/>
        <end position="169"/>
    </location>
</feature>
<keyword evidence="1" id="KW-0812">Transmembrane</keyword>
<evidence type="ECO:0000256" key="1">
    <source>
        <dbReference type="SAM" id="Phobius"/>
    </source>
</evidence>
<keyword evidence="1" id="KW-1133">Transmembrane helix</keyword>
<dbReference type="EMBL" id="LVYU01000103">
    <property type="protein sequence ID" value="KZA99301.1"/>
    <property type="molecule type" value="Genomic_DNA"/>
</dbReference>
<proteinExistence type="predicted"/>
<reference evidence="2" key="1">
    <citation type="submission" date="2016-03" db="EMBL/GenBank/DDBJ databases">
        <title>Microsymbionts genomes from the relict species Vavilovia formosa.</title>
        <authorList>
            <person name="Chirak E."/>
            <person name="Kimeklis A."/>
            <person name="Kopat V."/>
            <person name="Andronov E."/>
        </authorList>
    </citation>
    <scope>NUCLEOTIDE SEQUENCE [LARGE SCALE GENOMIC DNA]</scope>
    <source>
        <strain evidence="2">Vaf12</strain>
    </source>
</reference>